<dbReference type="InterPro" id="IPR049244">
    <property type="entry name" value="DUF6879"/>
</dbReference>
<dbReference type="RefSeq" id="WP_137097047.1">
    <property type="nucleotide sequence ID" value="NZ_SWMS01000030.1"/>
</dbReference>
<name>A0ABY2RWR7_9PSEU</name>
<evidence type="ECO:0000259" key="1">
    <source>
        <dbReference type="Pfam" id="PF21806"/>
    </source>
</evidence>
<reference evidence="2 3" key="1">
    <citation type="journal article" date="2015" name="Antonie Van Leeuwenhoek">
        <title>Prauserella endophytica sp. nov., an endophytic actinobacterium isolated from Tamarix taklamakanensis.</title>
        <authorList>
            <person name="Liu J.M."/>
            <person name="Habden X."/>
            <person name="Guo L."/>
            <person name="Tuo L."/>
            <person name="Jiang Z.K."/>
            <person name="Liu S.W."/>
            <person name="Liu X.F."/>
            <person name="Chen L."/>
            <person name="Li R.F."/>
            <person name="Zhang Y.Q."/>
            <person name="Sun C.H."/>
        </authorList>
    </citation>
    <scope>NUCLEOTIDE SEQUENCE [LARGE SCALE GENOMIC DNA]</scope>
    <source>
        <strain evidence="2 3">CGMCC 4.7182</strain>
    </source>
</reference>
<accession>A0ABY2RWR7</accession>
<protein>
    <recommendedName>
        <fullName evidence="1">DUF6879 domain-containing protein</fullName>
    </recommendedName>
</protein>
<organism evidence="2 3">
    <name type="scientific">Prauserella endophytica</name>
    <dbReference type="NCBI Taxonomy" id="1592324"/>
    <lineage>
        <taxon>Bacteria</taxon>
        <taxon>Bacillati</taxon>
        <taxon>Actinomycetota</taxon>
        <taxon>Actinomycetes</taxon>
        <taxon>Pseudonocardiales</taxon>
        <taxon>Pseudonocardiaceae</taxon>
        <taxon>Prauserella</taxon>
        <taxon>Prauserella coralliicola group</taxon>
    </lineage>
</organism>
<gene>
    <name evidence="2" type="ORF">FCN18_33580</name>
</gene>
<comment type="caution">
    <text evidence="2">The sequence shown here is derived from an EMBL/GenBank/DDBJ whole genome shotgun (WGS) entry which is preliminary data.</text>
</comment>
<dbReference type="Proteomes" id="UP000309992">
    <property type="component" value="Unassembled WGS sequence"/>
</dbReference>
<evidence type="ECO:0000313" key="3">
    <source>
        <dbReference type="Proteomes" id="UP000309992"/>
    </source>
</evidence>
<evidence type="ECO:0000313" key="2">
    <source>
        <dbReference type="EMBL" id="TKG61571.1"/>
    </source>
</evidence>
<keyword evidence="3" id="KW-1185">Reference proteome</keyword>
<sequence>MDADDLARIAARAADRFRLEVAQLYLVPQEADDLAAWRRGDRTLPTPETSAWMAHLRDTTADGVRWSRVRIVDHPLTEYTEWELWGYQANAAAGEHIYIADRDWHRELADLPDFWLFDDTAVLMHYDEHGHFHHAEQAPDSRPYRGVRSVALRHSVPLADYLRRHEPRLIA</sequence>
<proteinExistence type="predicted"/>
<feature type="domain" description="DUF6879" evidence="1">
    <location>
        <begin position="11"/>
        <end position="162"/>
    </location>
</feature>
<dbReference type="Pfam" id="PF21806">
    <property type="entry name" value="DUF6879"/>
    <property type="match status" value="1"/>
</dbReference>
<dbReference type="EMBL" id="SWMS01000030">
    <property type="protein sequence ID" value="TKG61571.1"/>
    <property type="molecule type" value="Genomic_DNA"/>
</dbReference>